<evidence type="ECO:0000313" key="2">
    <source>
        <dbReference type="Proteomes" id="UP000324748"/>
    </source>
</evidence>
<dbReference type="AlphaFoldDB" id="A0A5B0N6B5"/>
<gene>
    <name evidence="1" type="ORF">PGT21_004044</name>
</gene>
<protein>
    <submittedName>
        <fullName evidence="1">Uncharacterized protein</fullName>
    </submittedName>
</protein>
<proteinExistence type="predicted"/>
<dbReference type="EMBL" id="VSWC01000118">
    <property type="protein sequence ID" value="KAA1083690.1"/>
    <property type="molecule type" value="Genomic_DNA"/>
</dbReference>
<name>A0A5B0N6B5_PUCGR</name>
<sequence length="167" mass="18643">MQMRIEPIHRSRVLPKAQSKRLGSRSPNVWRKTTAIHPQTARAADEWDLTISDPLCSPLSFKPSTLELKIFICLHTSPDWPSLSPNEFDCTPFLRVLSSLLLPIQPLPKSISPIVVGTKPKIEAHYYLSLLGSHHIAIRLLLDDESDQDLHLKPVPTTTPDGSDLSG</sequence>
<accession>A0A5B0N6B5</accession>
<dbReference type="Proteomes" id="UP000324748">
    <property type="component" value="Unassembled WGS sequence"/>
</dbReference>
<evidence type="ECO:0000313" key="1">
    <source>
        <dbReference type="EMBL" id="KAA1083690.1"/>
    </source>
</evidence>
<comment type="caution">
    <text evidence="1">The sequence shown here is derived from an EMBL/GenBank/DDBJ whole genome shotgun (WGS) entry which is preliminary data.</text>
</comment>
<keyword evidence="2" id="KW-1185">Reference proteome</keyword>
<reference evidence="1 2" key="1">
    <citation type="submission" date="2019-05" db="EMBL/GenBank/DDBJ databases">
        <title>Emergence of the Ug99 lineage of the wheat stem rust pathogen through somatic hybridization.</title>
        <authorList>
            <person name="Li F."/>
            <person name="Upadhyaya N.M."/>
            <person name="Sperschneider J."/>
            <person name="Matny O."/>
            <person name="Nguyen-Phuc H."/>
            <person name="Mago R."/>
            <person name="Raley C."/>
            <person name="Miller M.E."/>
            <person name="Silverstein K.A.T."/>
            <person name="Henningsen E."/>
            <person name="Hirsch C.D."/>
            <person name="Visser B."/>
            <person name="Pretorius Z.A."/>
            <person name="Steffenson B.J."/>
            <person name="Schwessinger B."/>
            <person name="Dodds P.N."/>
            <person name="Figueroa M."/>
        </authorList>
    </citation>
    <scope>NUCLEOTIDE SEQUENCE [LARGE SCALE GENOMIC DNA]</scope>
    <source>
        <strain evidence="1">21-0</strain>
    </source>
</reference>
<organism evidence="1 2">
    <name type="scientific">Puccinia graminis f. sp. tritici</name>
    <dbReference type="NCBI Taxonomy" id="56615"/>
    <lineage>
        <taxon>Eukaryota</taxon>
        <taxon>Fungi</taxon>
        <taxon>Dikarya</taxon>
        <taxon>Basidiomycota</taxon>
        <taxon>Pucciniomycotina</taxon>
        <taxon>Pucciniomycetes</taxon>
        <taxon>Pucciniales</taxon>
        <taxon>Pucciniaceae</taxon>
        <taxon>Puccinia</taxon>
    </lineage>
</organism>